<accession>A0A366HV74</accession>
<dbReference type="CDD" id="cd13143">
    <property type="entry name" value="MATE_MepA_like"/>
    <property type="match status" value="1"/>
</dbReference>
<dbReference type="RefSeq" id="WP_113957062.1">
    <property type="nucleotide sequence ID" value="NZ_QNRR01000001.1"/>
</dbReference>
<comment type="caution">
    <text evidence="11">The sequence shown here is derived from an EMBL/GenBank/DDBJ whole genome shotgun (WGS) entry which is preliminary data.</text>
</comment>
<comment type="similarity">
    <text evidence="2">Belongs to the multi antimicrobial extrusion (MATE) (TC 2.A.66.1) family. MepA subfamily.</text>
</comment>
<keyword evidence="6 10" id="KW-0812">Transmembrane</keyword>
<evidence type="ECO:0000256" key="9">
    <source>
        <dbReference type="ARBA" id="ARBA00023251"/>
    </source>
</evidence>
<keyword evidence="5" id="KW-1003">Cell membrane</keyword>
<reference evidence="11 12" key="1">
    <citation type="submission" date="2018-06" db="EMBL/GenBank/DDBJ databases">
        <title>Genomic Encyclopedia of Type Strains, Phase IV (KMG-IV): sequencing the most valuable type-strain genomes for metagenomic binning, comparative biology and taxonomic classification.</title>
        <authorList>
            <person name="Goeker M."/>
        </authorList>
    </citation>
    <scope>NUCLEOTIDE SEQUENCE [LARGE SCALE GENOMIC DNA]</scope>
    <source>
        <strain evidence="11 12">DSM 25532</strain>
    </source>
</reference>
<evidence type="ECO:0000256" key="10">
    <source>
        <dbReference type="SAM" id="Phobius"/>
    </source>
</evidence>
<evidence type="ECO:0000256" key="7">
    <source>
        <dbReference type="ARBA" id="ARBA00022989"/>
    </source>
</evidence>
<evidence type="ECO:0000313" key="11">
    <source>
        <dbReference type="EMBL" id="RBP48191.1"/>
    </source>
</evidence>
<evidence type="ECO:0000256" key="1">
    <source>
        <dbReference type="ARBA" id="ARBA00004651"/>
    </source>
</evidence>
<dbReference type="InterPro" id="IPR045070">
    <property type="entry name" value="MATE_MepA-like"/>
</dbReference>
<evidence type="ECO:0000256" key="5">
    <source>
        <dbReference type="ARBA" id="ARBA00022475"/>
    </source>
</evidence>
<dbReference type="PANTHER" id="PTHR43823:SF3">
    <property type="entry name" value="MULTIDRUG EXPORT PROTEIN MEPA"/>
    <property type="match status" value="1"/>
</dbReference>
<keyword evidence="8 10" id="KW-0472">Membrane</keyword>
<keyword evidence="4" id="KW-0813">Transport</keyword>
<feature type="transmembrane region" description="Helical" evidence="10">
    <location>
        <begin position="390"/>
        <end position="412"/>
    </location>
</feature>
<feature type="transmembrane region" description="Helical" evidence="10">
    <location>
        <begin position="313"/>
        <end position="336"/>
    </location>
</feature>
<sequence length="464" mass="50807">MSSEKNRALTGAVLPTFFYYAIPSMVGLIALTTMSLVDGMFVGNFVGSEALASVNLLVPLLTVLYALALMFSIGGSVGAGAHIGAGDARTASSVFSQMLIATVATTTLFALASMVFEPWLFRLLNVPSELVPMVGEYFGILRWALVVQLTTMVLYYFVRADGHPILATVSLLIGSLGNIGLDLLFVWQWKWGLAGAAWSTVIAQLVQAAVLCTYFSSRRRTLHFVWRQSQWSHLFRACYNGVSEFINEISAGVIIWVLNFLLIARLGVDGVAAFSVVSYFIYLSLMLTYGIADALHLLVSQNYGAGNHQRIRQFLSTALACTGGIGLILATSLLLFRDQLTGWFLSGEDAAIVAEAGRLAYAIWPVFLVNGINVILSCYLTAIHQPTPSAIVATLRGLILPACFLLGLAHLFDQAVFRDRFSQWSFLWALPLAEWITFIVAITLCLRRRPDRFEPALPLQPVED</sequence>
<proteinExistence type="inferred from homology"/>
<evidence type="ECO:0000256" key="6">
    <source>
        <dbReference type="ARBA" id="ARBA00022692"/>
    </source>
</evidence>
<evidence type="ECO:0000256" key="2">
    <source>
        <dbReference type="ARBA" id="ARBA00008417"/>
    </source>
</evidence>
<dbReference type="InterPro" id="IPR051327">
    <property type="entry name" value="MATE_MepA_subfamily"/>
</dbReference>
<feature type="transmembrane region" description="Helical" evidence="10">
    <location>
        <begin position="193"/>
        <end position="216"/>
    </location>
</feature>
<evidence type="ECO:0000256" key="8">
    <source>
        <dbReference type="ARBA" id="ARBA00023136"/>
    </source>
</evidence>
<dbReference type="InterPro" id="IPR002528">
    <property type="entry name" value="MATE_fam"/>
</dbReference>
<dbReference type="GO" id="GO:0015297">
    <property type="term" value="F:antiporter activity"/>
    <property type="evidence" value="ECO:0007669"/>
    <property type="project" value="InterPro"/>
</dbReference>
<dbReference type="InterPro" id="IPR048279">
    <property type="entry name" value="MdtK-like"/>
</dbReference>
<feature type="transmembrane region" description="Helical" evidence="10">
    <location>
        <begin position="56"/>
        <end position="77"/>
    </location>
</feature>
<evidence type="ECO:0000256" key="3">
    <source>
        <dbReference type="ARBA" id="ARBA00022106"/>
    </source>
</evidence>
<dbReference type="EMBL" id="QNRR01000001">
    <property type="protein sequence ID" value="RBP48191.1"/>
    <property type="molecule type" value="Genomic_DNA"/>
</dbReference>
<evidence type="ECO:0000313" key="12">
    <source>
        <dbReference type="Proteomes" id="UP000253426"/>
    </source>
</evidence>
<dbReference type="GO" id="GO:0005886">
    <property type="term" value="C:plasma membrane"/>
    <property type="evidence" value="ECO:0007669"/>
    <property type="project" value="UniProtKB-SubCell"/>
</dbReference>
<keyword evidence="7 10" id="KW-1133">Transmembrane helix</keyword>
<dbReference type="AlphaFoldDB" id="A0A366HV74"/>
<gene>
    <name evidence="11" type="ORF">DES53_101991</name>
</gene>
<dbReference type="PANTHER" id="PTHR43823">
    <property type="entry name" value="SPORULATION PROTEIN YKVU"/>
    <property type="match status" value="1"/>
</dbReference>
<dbReference type="PIRSF" id="PIRSF006603">
    <property type="entry name" value="DinF"/>
    <property type="match status" value="1"/>
</dbReference>
<dbReference type="Proteomes" id="UP000253426">
    <property type="component" value="Unassembled WGS sequence"/>
</dbReference>
<feature type="transmembrane region" description="Helical" evidence="10">
    <location>
        <begin position="362"/>
        <end position="383"/>
    </location>
</feature>
<feature type="transmembrane region" description="Helical" evidence="10">
    <location>
        <begin position="12"/>
        <end position="36"/>
    </location>
</feature>
<feature type="transmembrane region" description="Helical" evidence="10">
    <location>
        <begin position="270"/>
        <end position="292"/>
    </location>
</feature>
<feature type="transmembrane region" description="Helical" evidence="10">
    <location>
        <begin position="165"/>
        <end position="187"/>
    </location>
</feature>
<keyword evidence="12" id="KW-1185">Reference proteome</keyword>
<dbReference type="Pfam" id="PF01554">
    <property type="entry name" value="MatE"/>
    <property type="match status" value="2"/>
</dbReference>
<feature type="transmembrane region" description="Helical" evidence="10">
    <location>
        <begin position="237"/>
        <end position="264"/>
    </location>
</feature>
<name>A0A366HV74_9BACT</name>
<comment type="subcellular location">
    <subcellularLocation>
        <location evidence="1">Cell membrane</location>
        <topology evidence="1">Multi-pass membrane protein</topology>
    </subcellularLocation>
</comment>
<protein>
    <recommendedName>
        <fullName evidence="3">Multidrug export protein MepA</fullName>
    </recommendedName>
</protein>
<feature type="transmembrane region" description="Helical" evidence="10">
    <location>
        <begin position="140"/>
        <end position="158"/>
    </location>
</feature>
<keyword evidence="9" id="KW-0046">Antibiotic resistance</keyword>
<dbReference type="GO" id="GO:0042910">
    <property type="term" value="F:xenobiotic transmembrane transporter activity"/>
    <property type="evidence" value="ECO:0007669"/>
    <property type="project" value="InterPro"/>
</dbReference>
<organism evidence="11 12">
    <name type="scientific">Roseimicrobium gellanilyticum</name>
    <dbReference type="NCBI Taxonomy" id="748857"/>
    <lineage>
        <taxon>Bacteria</taxon>
        <taxon>Pseudomonadati</taxon>
        <taxon>Verrucomicrobiota</taxon>
        <taxon>Verrucomicrobiia</taxon>
        <taxon>Verrucomicrobiales</taxon>
        <taxon>Verrucomicrobiaceae</taxon>
        <taxon>Roseimicrobium</taxon>
    </lineage>
</organism>
<feature type="transmembrane region" description="Helical" evidence="10">
    <location>
        <begin position="98"/>
        <end position="120"/>
    </location>
</feature>
<dbReference type="GO" id="GO:0046677">
    <property type="term" value="P:response to antibiotic"/>
    <property type="evidence" value="ECO:0007669"/>
    <property type="project" value="UniProtKB-KW"/>
</dbReference>
<feature type="transmembrane region" description="Helical" evidence="10">
    <location>
        <begin position="424"/>
        <end position="446"/>
    </location>
</feature>
<evidence type="ECO:0000256" key="4">
    <source>
        <dbReference type="ARBA" id="ARBA00022448"/>
    </source>
</evidence>
<dbReference type="OrthoDB" id="305360at2"/>